<protein>
    <submittedName>
        <fullName evidence="1">Uncharacterized protein</fullName>
    </submittedName>
</protein>
<evidence type="ECO:0000313" key="1">
    <source>
        <dbReference type="EMBL" id="AFC21940.1"/>
    </source>
</evidence>
<sequence>MNNGNIETVLYNLSAVKYSFALVCETSLEQLNHYFCTIGNGIDYDSVHGLLDTDYSRNHFFITKEHNFDFTPIQDKYKKSCDVLQKQYDSMKEIFGENVPDQIKSLYVDEIEKLKKPFEVMDESYFFSYNDIAHEMIEAVRKSTRSDRHNRLQIRTPSMIDEQYSIIYKVKSSDNPVMVKLALAMCKAWIVVLEYYVQAEWYFTEEEVQKYQGASHCYSLNYINTCIDTFKSIIEALEIHHD</sequence>
<accession>K4F9Q9</accession>
<organism evidence="1 2">
    <name type="scientific">Cronobacter phage vB_CsaM_GAP32</name>
    <dbReference type="NCBI Taxonomy" id="1141136"/>
    <lineage>
        <taxon>Viruses</taxon>
        <taxon>Duplodnaviria</taxon>
        <taxon>Heunggongvirae</taxon>
        <taxon>Uroviricota</taxon>
        <taxon>Caudoviricetes</taxon>
        <taxon>Mimasvirus</taxon>
        <taxon>Mimasvirus GAP32</taxon>
    </lineage>
</organism>
<dbReference type="EMBL" id="JN882285">
    <property type="protein sequence ID" value="AFC21940.1"/>
    <property type="molecule type" value="Genomic_DNA"/>
</dbReference>
<dbReference type="GeneID" id="13994231"/>
<gene>
    <name evidence="1" type="ORF">GAP32_482</name>
</gene>
<dbReference type="RefSeq" id="YP_006987595.1">
    <property type="nucleotide sequence ID" value="NC_019401.1"/>
</dbReference>
<reference evidence="1 2" key="1">
    <citation type="journal article" date="2014" name="Virology">
        <title>Supersize me: Cronobacter sakazakii phage GAP32.</title>
        <authorList>
            <person name="Abbasifar R."/>
            <person name="Griffiths M.W."/>
            <person name="Sabour P.M."/>
            <person name="Ackermann H.-W."/>
            <person name="Vandersteegen K."/>
            <person name="Lavigne R."/>
            <person name="Noben J.-P."/>
            <person name="Villa A.A."/>
            <person name="Abbasifar A."/>
            <person name="Nash J.H.E."/>
            <person name="Kropinski A.M."/>
        </authorList>
    </citation>
    <scope>NUCLEOTIDE SEQUENCE [LARGE SCALE GENOMIC DNA]</scope>
    <source>
        <strain evidence="1">GAP-32</strain>
    </source>
</reference>
<evidence type="ECO:0000313" key="2">
    <source>
        <dbReference type="Proteomes" id="UP000000457"/>
    </source>
</evidence>
<keyword evidence="2" id="KW-1185">Reference proteome</keyword>
<proteinExistence type="predicted"/>
<name>K4F9Q9_9CAUD</name>
<dbReference type="KEGG" id="vg:13994231"/>
<dbReference type="Proteomes" id="UP000000457">
    <property type="component" value="Segment"/>
</dbReference>